<evidence type="ECO:0000313" key="3">
    <source>
        <dbReference type="Proteomes" id="UP000318661"/>
    </source>
</evidence>
<sequence>MRWVALSAVVAALVSISSFGFATVIQVIPGLFDPDGTGIVTAHWVTRVGLPDDVGKANHALFLEKAGSTSVNAAAFAVIGGVEGLTLTELGFDYMNDGHCGAGAPRFNVTLPNGNYFFFGCVYGNPQPPPPGSGWTRIRWKNG</sequence>
<comment type="caution">
    <text evidence="2">The sequence shown here is derived from an EMBL/GenBank/DDBJ whole genome shotgun (WGS) entry which is preliminary data.</text>
</comment>
<gene>
    <name evidence="2" type="ORF">E6G99_12755</name>
</gene>
<proteinExistence type="predicted"/>
<protein>
    <submittedName>
        <fullName evidence="2">Uncharacterized protein</fullName>
    </submittedName>
</protein>
<name>A0A537KZQ8_9BACT</name>
<feature type="signal peptide" evidence="1">
    <location>
        <begin position="1"/>
        <end position="22"/>
    </location>
</feature>
<organism evidence="2 3">
    <name type="scientific">Candidatus Segetimicrobium genomatis</name>
    <dbReference type="NCBI Taxonomy" id="2569760"/>
    <lineage>
        <taxon>Bacteria</taxon>
        <taxon>Bacillati</taxon>
        <taxon>Candidatus Sysuimicrobiota</taxon>
        <taxon>Candidatus Sysuimicrobiia</taxon>
        <taxon>Candidatus Sysuimicrobiales</taxon>
        <taxon>Candidatus Segetimicrobiaceae</taxon>
        <taxon>Candidatus Segetimicrobium</taxon>
    </lineage>
</organism>
<evidence type="ECO:0000256" key="1">
    <source>
        <dbReference type="SAM" id="SignalP"/>
    </source>
</evidence>
<reference evidence="2 3" key="1">
    <citation type="journal article" date="2019" name="Nat. Microbiol.">
        <title>Mediterranean grassland soil C-N compound turnover is dependent on rainfall and depth, and is mediated by genomically divergent microorganisms.</title>
        <authorList>
            <person name="Diamond S."/>
            <person name="Andeer P.F."/>
            <person name="Li Z."/>
            <person name="Crits-Christoph A."/>
            <person name="Burstein D."/>
            <person name="Anantharaman K."/>
            <person name="Lane K.R."/>
            <person name="Thomas B.C."/>
            <person name="Pan C."/>
            <person name="Northen T.R."/>
            <person name="Banfield J.F."/>
        </authorList>
    </citation>
    <scope>NUCLEOTIDE SEQUENCE [LARGE SCALE GENOMIC DNA]</scope>
    <source>
        <strain evidence="2">NP_2</strain>
    </source>
</reference>
<keyword evidence="1" id="KW-0732">Signal</keyword>
<dbReference type="AlphaFoldDB" id="A0A537KZQ8"/>
<dbReference type="EMBL" id="VBAJ01000328">
    <property type="protein sequence ID" value="TMJ01211.1"/>
    <property type="molecule type" value="Genomic_DNA"/>
</dbReference>
<evidence type="ECO:0000313" key="2">
    <source>
        <dbReference type="EMBL" id="TMJ01211.1"/>
    </source>
</evidence>
<feature type="chain" id="PRO_5022008048" evidence="1">
    <location>
        <begin position="23"/>
        <end position="143"/>
    </location>
</feature>
<accession>A0A537KZQ8</accession>
<dbReference type="Proteomes" id="UP000318661">
    <property type="component" value="Unassembled WGS sequence"/>
</dbReference>
<feature type="non-terminal residue" evidence="2">
    <location>
        <position position="143"/>
    </location>
</feature>